<dbReference type="EMBL" id="KZ293711">
    <property type="protein sequence ID" value="PBK82923.1"/>
    <property type="molecule type" value="Genomic_DNA"/>
</dbReference>
<evidence type="ECO:0000313" key="2">
    <source>
        <dbReference type="Proteomes" id="UP000217790"/>
    </source>
</evidence>
<reference evidence="2" key="1">
    <citation type="journal article" date="2017" name="Nat. Ecol. Evol.">
        <title>Genome expansion and lineage-specific genetic innovations in the forest pathogenic fungi Armillaria.</title>
        <authorList>
            <person name="Sipos G."/>
            <person name="Prasanna A.N."/>
            <person name="Walter M.C."/>
            <person name="O'Connor E."/>
            <person name="Balint B."/>
            <person name="Krizsan K."/>
            <person name="Kiss B."/>
            <person name="Hess J."/>
            <person name="Varga T."/>
            <person name="Slot J."/>
            <person name="Riley R."/>
            <person name="Boka B."/>
            <person name="Rigling D."/>
            <person name="Barry K."/>
            <person name="Lee J."/>
            <person name="Mihaltcheva S."/>
            <person name="LaButti K."/>
            <person name="Lipzen A."/>
            <person name="Waldron R."/>
            <person name="Moloney N.M."/>
            <person name="Sperisen C."/>
            <person name="Kredics L."/>
            <person name="Vagvoelgyi C."/>
            <person name="Patrignani A."/>
            <person name="Fitzpatrick D."/>
            <person name="Nagy I."/>
            <person name="Doyle S."/>
            <person name="Anderson J.B."/>
            <person name="Grigoriev I.V."/>
            <person name="Gueldener U."/>
            <person name="Muensterkoetter M."/>
            <person name="Nagy L.G."/>
        </authorList>
    </citation>
    <scope>NUCLEOTIDE SEQUENCE [LARGE SCALE GENOMIC DNA]</scope>
    <source>
        <strain evidence="2">Ar21-2</strain>
    </source>
</reference>
<keyword evidence="2" id="KW-1185">Reference proteome</keyword>
<sequence length="253" mass="28079">MVDENEIYEFGPSIGKPRVEPQPNAASQSRGNNFTLTYSLPLSSKRLRVIPIFVIRMPALILYTHGRSAKQKRHQAILDSLAWADMPPLWHSGVLYSVDGRTQGRRWQAVLQREKALSFTVSMLRSQGIVLSTSIIRRPRTFGFPLIGESMLTNRAVKRWMRGDWLEDTPHMGNHHGIIGGRCARLPPLTMTGIISISPIAVTTGYAPSALYGPLMIKLPMPGPTILYPSGCFTFSAHTLPKYCDSVGISSYG</sequence>
<name>A0A2H3D3M5_ARMGA</name>
<protein>
    <submittedName>
        <fullName evidence="1">Uncharacterized protein</fullName>
    </submittedName>
</protein>
<organism evidence="1 2">
    <name type="scientific">Armillaria gallica</name>
    <name type="common">Bulbous honey fungus</name>
    <name type="synonym">Armillaria bulbosa</name>
    <dbReference type="NCBI Taxonomy" id="47427"/>
    <lineage>
        <taxon>Eukaryota</taxon>
        <taxon>Fungi</taxon>
        <taxon>Dikarya</taxon>
        <taxon>Basidiomycota</taxon>
        <taxon>Agaricomycotina</taxon>
        <taxon>Agaricomycetes</taxon>
        <taxon>Agaricomycetidae</taxon>
        <taxon>Agaricales</taxon>
        <taxon>Marasmiineae</taxon>
        <taxon>Physalacriaceae</taxon>
        <taxon>Armillaria</taxon>
    </lineage>
</organism>
<dbReference type="Proteomes" id="UP000217790">
    <property type="component" value="Unassembled WGS sequence"/>
</dbReference>
<dbReference type="AlphaFoldDB" id="A0A2H3D3M5"/>
<gene>
    <name evidence="1" type="ORF">ARMGADRAFT_1038217</name>
</gene>
<evidence type="ECO:0000313" key="1">
    <source>
        <dbReference type="EMBL" id="PBK82923.1"/>
    </source>
</evidence>
<proteinExistence type="predicted"/>
<dbReference type="InParanoid" id="A0A2H3D3M5"/>
<accession>A0A2H3D3M5</accession>